<evidence type="ECO:0000256" key="7">
    <source>
        <dbReference type="ARBA" id="ARBA00022989"/>
    </source>
</evidence>
<evidence type="ECO:0000256" key="8">
    <source>
        <dbReference type="ARBA" id="ARBA00023136"/>
    </source>
</evidence>
<organism evidence="10 11">
    <name type="scientific">Hymenobacter negativus</name>
    <dbReference type="NCBI Taxonomy" id="2795026"/>
    <lineage>
        <taxon>Bacteria</taxon>
        <taxon>Pseudomonadati</taxon>
        <taxon>Bacteroidota</taxon>
        <taxon>Cytophagia</taxon>
        <taxon>Cytophagales</taxon>
        <taxon>Hymenobacteraceae</taxon>
        <taxon>Hymenobacter</taxon>
    </lineage>
</organism>
<protein>
    <submittedName>
        <fullName evidence="10">Glycosyltransferase</fullName>
    </submittedName>
</protein>
<evidence type="ECO:0000313" key="10">
    <source>
        <dbReference type="EMBL" id="MBO2012176.1"/>
    </source>
</evidence>
<dbReference type="SUPFAM" id="SSF53448">
    <property type="entry name" value="Nucleotide-diphospho-sugar transferases"/>
    <property type="match status" value="1"/>
</dbReference>
<evidence type="ECO:0000256" key="3">
    <source>
        <dbReference type="ARBA" id="ARBA00004991"/>
    </source>
</evidence>
<dbReference type="InterPro" id="IPR029044">
    <property type="entry name" value="Nucleotide-diphossugar_trans"/>
</dbReference>
<dbReference type="PANTHER" id="PTHR12726">
    <property type="entry name" value="CERAMIDE GLUCOSYLTRANSFERASE"/>
    <property type="match status" value="1"/>
</dbReference>
<dbReference type="RefSeq" id="WP_208177944.1">
    <property type="nucleotide sequence ID" value="NZ_JAGETZ010000015.1"/>
</dbReference>
<comment type="pathway">
    <text evidence="3">Sphingolipid metabolism.</text>
</comment>
<keyword evidence="6 9" id="KW-0812">Transmembrane</keyword>
<dbReference type="EMBL" id="JAGETZ010000015">
    <property type="protein sequence ID" value="MBO2012176.1"/>
    <property type="molecule type" value="Genomic_DNA"/>
</dbReference>
<evidence type="ECO:0000313" key="11">
    <source>
        <dbReference type="Proteomes" id="UP000664369"/>
    </source>
</evidence>
<dbReference type="InterPro" id="IPR025993">
    <property type="entry name" value="Ceramide_glucosylTrfase"/>
</dbReference>
<dbReference type="PANTHER" id="PTHR12726:SF0">
    <property type="entry name" value="CERAMIDE GLUCOSYLTRANSFERASE"/>
    <property type="match status" value="1"/>
</dbReference>
<comment type="caution">
    <text evidence="10">The sequence shown here is derived from an EMBL/GenBank/DDBJ whole genome shotgun (WGS) entry which is preliminary data.</text>
</comment>
<evidence type="ECO:0000256" key="1">
    <source>
        <dbReference type="ARBA" id="ARBA00004141"/>
    </source>
</evidence>
<dbReference type="Proteomes" id="UP000664369">
    <property type="component" value="Unassembled WGS sequence"/>
</dbReference>
<keyword evidence="11" id="KW-1185">Reference proteome</keyword>
<keyword evidence="5" id="KW-0808">Transferase</keyword>
<feature type="transmembrane region" description="Helical" evidence="9">
    <location>
        <begin position="315"/>
        <end position="334"/>
    </location>
</feature>
<evidence type="ECO:0000256" key="2">
    <source>
        <dbReference type="ARBA" id="ARBA00004760"/>
    </source>
</evidence>
<gene>
    <name evidence="10" type="ORF">J4E00_24130</name>
</gene>
<evidence type="ECO:0000256" key="4">
    <source>
        <dbReference type="ARBA" id="ARBA00022676"/>
    </source>
</evidence>
<evidence type="ECO:0000256" key="6">
    <source>
        <dbReference type="ARBA" id="ARBA00022692"/>
    </source>
</evidence>
<comment type="pathway">
    <text evidence="2">Lipid metabolism; sphingolipid metabolism.</text>
</comment>
<sequence>MPFLVTATLALTGLYLLLTATRFGLALRYLAQPLAPPAGPPAAVPAVADMSVLQAILSGDPLLEDCLRRNLRHHPEAHFLWLLDETDFEGRRVAEQLRAEMPAAHVQLVLTPPAPQGINPKSFKLQLALPLSRPVVVVLDDDTMLPPGALARAGALLTTEALVTGLPYYQYPAGPVGWAALVRAFVNANALLTYLPPLYFQSPVTINGMFYATHQATLLRLGGFAAIGAELCDDYALAQLYRRAGLPVVQSTIVHPLATTVPHFGAYLNLMRRWMVFARRLFRSSLTPTVLGLVVVPSSLPLMLVLLSLASGRPALVAGVLAVLTVKAMVLAMVRRRQLGTPESPRTVALEVLADLLQPLHLLHALCQPRRVQWRDKAIEVVADGLRYV</sequence>
<proteinExistence type="predicted"/>
<accession>A0ABS3QLR2</accession>
<name>A0ABS3QLR2_9BACT</name>
<comment type="subcellular location">
    <subcellularLocation>
        <location evidence="1">Membrane</location>
        <topology evidence="1">Multi-pass membrane protein</topology>
    </subcellularLocation>
</comment>
<keyword evidence="8 9" id="KW-0472">Membrane</keyword>
<evidence type="ECO:0000256" key="5">
    <source>
        <dbReference type="ARBA" id="ARBA00022679"/>
    </source>
</evidence>
<evidence type="ECO:0000256" key="9">
    <source>
        <dbReference type="SAM" id="Phobius"/>
    </source>
</evidence>
<reference evidence="10 11" key="1">
    <citation type="submission" date="2021-03" db="EMBL/GenBank/DDBJ databases">
        <authorList>
            <person name="Kim M.K."/>
        </authorList>
    </citation>
    <scope>NUCLEOTIDE SEQUENCE [LARGE SCALE GENOMIC DNA]</scope>
    <source>
        <strain evidence="10 11">BT442</strain>
    </source>
</reference>
<dbReference type="Pfam" id="PF13506">
    <property type="entry name" value="Glyco_transf_21"/>
    <property type="match status" value="1"/>
</dbReference>
<keyword evidence="7 9" id="KW-1133">Transmembrane helix</keyword>
<keyword evidence="4" id="KW-0328">Glycosyltransferase</keyword>